<protein>
    <recommendedName>
        <fullName evidence="3">N-acetyltransferase</fullName>
    </recommendedName>
</protein>
<dbReference type="PANTHER" id="PTHR43300">
    <property type="entry name" value="ACETYLTRANSFERASE"/>
    <property type="match status" value="1"/>
</dbReference>
<sequence>GTNIWHFVHIRKGSKIGKNCNIGKGVYIDINVKIGNNCKLQNFATLYDGVTIGNDVFIGPHVCFTNDVFPRAAIWTDDQLVKTLVKDGASIGANATIIAGVTIGNHAMVGAGSVVTKNVPDYALVVGNPATLKGFVCKCGVRLQEKSKKDGVVEFVCPKCGKEISIDEDVCTEIK</sequence>
<dbReference type="InterPro" id="IPR011004">
    <property type="entry name" value="Trimer_LpxA-like_sf"/>
</dbReference>
<reference evidence="2" key="1">
    <citation type="journal article" date="2014" name="Front. Microbiol.">
        <title>High frequency of phylogenetically diverse reductive dehalogenase-homologous genes in deep subseafloor sedimentary metagenomes.</title>
        <authorList>
            <person name="Kawai M."/>
            <person name="Futagami T."/>
            <person name="Toyoda A."/>
            <person name="Takaki Y."/>
            <person name="Nishi S."/>
            <person name="Hori S."/>
            <person name="Arai W."/>
            <person name="Tsubouchi T."/>
            <person name="Morono Y."/>
            <person name="Uchiyama I."/>
            <person name="Ito T."/>
            <person name="Fujiyama A."/>
            <person name="Inagaki F."/>
            <person name="Takami H."/>
        </authorList>
    </citation>
    <scope>NUCLEOTIDE SEQUENCE</scope>
    <source>
        <strain evidence="2">Expedition CK06-06</strain>
    </source>
</reference>
<dbReference type="CDD" id="cd03358">
    <property type="entry name" value="LbH_WxcM_N_like"/>
    <property type="match status" value="1"/>
</dbReference>
<keyword evidence="1" id="KW-0808">Transferase</keyword>
<comment type="caution">
    <text evidence="2">The sequence shown here is derived from an EMBL/GenBank/DDBJ whole genome shotgun (WGS) entry which is preliminary data.</text>
</comment>
<dbReference type="AlphaFoldDB" id="X1MC41"/>
<dbReference type="EMBL" id="BARV01011096">
    <property type="protein sequence ID" value="GAI03924.1"/>
    <property type="molecule type" value="Genomic_DNA"/>
</dbReference>
<dbReference type="PANTHER" id="PTHR43300:SF4">
    <property type="entry name" value="ACYL-[ACYL-CARRIER-PROTEIN]--UDP-N-ACETYLGLUCOSAMINE O-ACYLTRANSFERASE"/>
    <property type="match status" value="1"/>
</dbReference>
<dbReference type="Gene3D" id="2.160.10.10">
    <property type="entry name" value="Hexapeptide repeat proteins"/>
    <property type="match status" value="1"/>
</dbReference>
<proteinExistence type="predicted"/>
<dbReference type="InterPro" id="IPR001451">
    <property type="entry name" value="Hexapep"/>
</dbReference>
<accession>X1MC41</accession>
<organism evidence="2">
    <name type="scientific">marine sediment metagenome</name>
    <dbReference type="NCBI Taxonomy" id="412755"/>
    <lineage>
        <taxon>unclassified sequences</taxon>
        <taxon>metagenomes</taxon>
        <taxon>ecological metagenomes</taxon>
    </lineage>
</organism>
<evidence type="ECO:0000313" key="2">
    <source>
        <dbReference type="EMBL" id="GAI03924.1"/>
    </source>
</evidence>
<dbReference type="InterPro" id="IPR018357">
    <property type="entry name" value="Hexapep_transf_CS"/>
</dbReference>
<evidence type="ECO:0000256" key="1">
    <source>
        <dbReference type="ARBA" id="ARBA00022679"/>
    </source>
</evidence>
<evidence type="ECO:0008006" key="3">
    <source>
        <dbReference type="Google" id="ProtNLM"/>
    </source>
</evidence>
<dbReference type="PROSITE" id="PS00101">
    <property type="entry name" value="HEXAPEP_TRANSFERASES"/>
    <property type="match status" value="1"/>
</dbReference>
<dbReference type="GO" id="GO:0016740">
    <property type="term" value="F:transferase activity"/>
    <property type="evidence" value="ECO:0007669"/>
    <property type="project" value="UniProtKB-KW"/>
</dbReference>
<gene>
    <name evidence="2" type="ORF">S06H3_21197</name>
</gene>
<dbReference type="InterPro" id="IPR050179">
    <property type="entry name" value="Trans_hexapeptide_repeat"/>
</dbReference>
<name>X1MC41_9ZZZZ</name>
<dbReference type="SUPFAM" id="SSF51161">
    <property type="entry name" value="Trimeric LpxA-like enzymes"/>
    <property type="match status" value="1"/>
</dbReference>
<feature type="non-terminal residue" evidence="2">
    <location>
        <position position="1"/>
    </location>
</feature>
<dbReference type="Pfam" id="PF00132">
    <property type="entry name" value="Hexapep"/>
    <property type="match status" value="2"/>
</dbReference>